<proteinExistence type="predicted"/>
<organism evidence="1 2">
    <name type="scientific">Billgrantia tianxiuensis</name>
    <dbReference type="NCBI Taxonomy" id="2497861"/>
    <lineage>
        <taxon>Bacteria</taxon>
        <taxon>Pseudomonadati</taxon>
        <taxon>Pseudomonadota</taxon>
        <taxon>Gammaproteobacteria</taxon>
        <taxon>Oceanospirillales</taxon>
        <taxon>Halomonadaceae</taxon>
        <taxon>Billgrantia</taxon>
    </lineage>
</organism>
<dbReference type="KEGG" id="htx:EKK97_13510"/>
<reference evidence="1 2" key="1">
    <citation type="submission" date="2019-01" db="EMBL/GenBank/DDBJ databases">
        <title>Complete genome of a denitifying bacterium Halomons sp. BC-M4-5.</title>
        <authorList>
            <person name="Wang L."/>
            <person name="Shao Z."/>
        </authorList>
    </citation>
    <scope>NUCLEOTIDE SEQUENCE [LARGE SCALE GENOMIC DNA]</scope>
    <source>
        <strain evidence="1 2">BC-M4-5</strain>
    </source>
</reference>
<dbReference type="AlphaFoldDB" id="A0A6I6SPI9"/>
<protein>
    <submittedName>
        <fullName evidence="1">Uncharacterized protein</fullName>
    </submittedName>
</protein>
<dbReference type="Proteomes" id="UP000464013">
    <property type="component" value="Chromosome"/>
</dbReference>
<name>A0A6I6SPI9_9GAMM</name>
<dbReference type="OrthoDB" id="6238442at2"/>
<keyword evidence="2" id="KW-1185">Reference proteome</keyword>
<sequence>MTKFNFSLSAREVIDDLVPKLKATERFLGNTLAAKIAACNDSGEAQRLQTLQAEFELEIAMVHMNLEHLLKRYSEQLADAVHDPEGKGGIMLTLDEHEAVAIESIRRLYQRSHELQTA</sequence>
<accession>A0A6I6SPI9</accession>
<dbReference type="EMBL" id="CP035042">
    <property type="protein sequence ID" value="QHC50394.1"/>
    <property type="molecule type" value="Genomic_DNA"/>
</dbReference>
<evidence type="ECO:0000313" key="2">
    <source>
        <dbReference type="Proteomes" id="UP000464013"/>
    </source>
</evidence>
<gene>
    <name evidence="1" type="ORF">EKK97_13510</name>
</gene>
<dbReference type="RefSeq" id="WP_159552593.1">
    <property type="nucleotide sequence ID" value="NZ_CP035042.1"/>
</dbReference>
<evidence type="ECO:0000313" key="1">
    <source>
        <dbReference type="EMBL" id="QHC50394.1"/>
    </source>
</evidence>